<keyword evidence="6" id="KW-1185">Reference proteome</keyword>
<dbReference type="AlphaFoldDB" id="A0A0L7K329"/>
<comment type="caution">
    <text evidence="5">The sequence shown here is derived from an EMBL/GenBank/DDBJ whole genome shotgun (WGS) entry which is preliminary data.</text>
</comment>
<dbReference type="GO" id="GO:0008270">
    <property type="term" value="F:zinc ion binding"/>
    <property type="evidence" value="ECO:0007669"/>
    <property type="project" value="UniProtKB-KW"/>
</dbReference>
<dbReference type="InterPro" id="IPR007588">
    <property type="entry name" value="Znf_FLYWCH"/>
</dbReference>
<keyword evidence="2" id="KW-0863">Zinc-finger</keyword>
<dbReference type="EMBL" id="JTDY01013856">
    <property type="protein sequence ID" value="KOB52084.1"/>
    <property type="molecule type" value="Genomic_DNA"/>
</dbReference>
<name>A0A0L7K329_OPEBR</name>
<evidence type="ECO:0000259" key="4">
    <source>
        <dbReference type="Pfam" id="PF04500"/>
    </source>
</evidence>
<evidence type="ECO:0000256" key="2">
    <source>
        <dbReference type="ARBA" id="ARBA00022771"/>
    </source>
</evidence>
<feature type="domain" description="FLYWCH-type" evidence="4">
    <location>
        <begin position="6"/>
        <end position="64"/>
    </location>
</feature>
<accession>A0A0L7K329</accession>
<reference evidence="5 6" key="1">
    <citation type="journal article" date="2015" name="Genome Biol. Evol.">
        <title>The genome of winter moth (Operophtera brumata) provides a genomic perspective on sexual dimorphism and phenology.</title>
        <authorList>
            <person name="Derks M.F."/>
            <person name="Smit S."/>
            <person name="Salis L."/>
            <person name="Schijlen E."/>
            <person name="Bossers A."/>
            <person name="Mateman C."/>
            <person name="Pijl A.S."/>
            <person name="de Ridder D."/>
            <person name="Groenen M.A."/>
            <person name="Visser M.E."/>
            <person name="Megens H.J."/>
        </authorList>
    </citation>
    <scope>NUCLEOTIDE SEQUENCE [LARGE SCALE GENOMIC DNA]</scope>
    <source>
        <strain evidence="5">WM2013NL</strain>
        <tissue evidence="5">Head and thorax</tissue>
    </source>
</reference>
<evidence type="ECO:0000313" key="5">
    <source>
        <dbReference type="EMBL" id="KOB52084.1"/>
    </source>
</evidence>
<evidence type="ECO:0000313" key="6">
    <source>
        <dbReference type="Proteomes" id="UP000037510"/>
    </source>
</evidence>
<gene>
    <name evidence="5" type="ORF">OBRU01_26554</name>
</gene>
<sequence>MKKPLFTLSRCGRPVLILGGYRYNKYIRCKGPKVRWNCGGRRNCKASVITFNNEIMFHNDWHNHGTKL</sequence>
<dbReference type="Pfam" id="PF04500">
    <property type="entry name" value="FLYWCH"/>
    <property type="match status" value="1"/>
</dbReference>
<keyword evidence="1" id="KW-0479">Metal-binding</keyword>
<proteinExistence type="predicted"/>
<dbReference type="Gene3D" id="2.20.25.240">
    <property type="match status" value="1"/>
</dbReference>
<dbReference type="Proteomes" id="UP000037510">
    <property type="component" value="Unassembled WGS sequence"/>
</dbReference>
<protein>
    <submittedName>
        <fullName evidence="5">Modifier of mdg4</fullName>
    </submittedName>
</protein>
<keyword evidence="3" id="KW-0862">Zinc</keyword>
<evidence type="ECO:0000256" key="1">
    <source>
        <dbReference type="ARBA" id="ARBA00022723"/>
    </source>
</evidence>
<organism evidence="5 6">
    <name type="scientific">Operophtera brumata</name>
    <name type="common">Winter moth</name>
    <name type="synonym">Phalaena brumata</name>
    <dbReference type="NCBI Taxonomy" id="104452"/>
    <lineage>
        <taxon>Eukaryota</taxon>
        <taxon>Metazoa</taxon>
        <taxon>Ecdysozoa</taxon>
        <taxon>Arthropoda</taxon>
        <taxon>Hexapoda</taxon>
        <taxon>Insecta</taxon>
        <taxon>Pterygota</taxon>
        <taxon>Neoptera</taxon>
        <taxon>Endopterygota</taxon>
        <taxon>Lepidoptera</taxon>
        <taxon>Glossata</taxon>
        <taxon>Ditrysia</taxon>
        <taxon>Geometroidea</taxon>
        <taxon>Geometridae</taxon>
        <taxon>Larentiinae</taxon>
        <taxon>Operophtera</taxon>
    </lineage>
</organism>
<evidence type="ECO:0000256" key="3">
    <source>
        <dbReference type="ARBA" id="ARBA00022833"/>
    </source>
</evidence>